<reference evidence="4 5" key="1">
    <citation type="submission" date="2019-11" db="EMBL/GenBank/DDBJ databases">
        <title>Metabolism of dissolved organic matter in forest soils.</title>
        <authorList>
            <person name="Cyle K.T."/>
            <person name="Wilhelm R.C."/>
            <person name="Martinez C.E."/>
        </authorList>
    </citation>
    <scope>NUCLEOTIDE SEQUENCE [LARGE SCALE GENOMIC DNA]</scope>
    <source>
        <strain evidence="4 5">5N</strain>
    </source>
</reference>
<protein>
    <submittedName>
        <fullName evidence="4">DUF2384 domain-containing protein</fullName>
    </submittedName>
</protein>
<gene>
    <name evidence="4" type="ORF">GNZ13_49475</name>
</gene>
<dbReference type="EMBL" id="WOEZ01000313">
    <property type="protein sequence ID" value="NPT62334.1"/>
    <property type="molecule type" value="Genomic_DNA"/>
</dbReference>
<dbReference type="NCBIfam" id="TIGR02293">
    <property type="entry name" value="TAS_TIGR02293"/>
    <property type="match status" value="1"/>
</dbReference>
<evidence type="ECO:0000313" key="5">
    <source>
        <dbReference type="Proteomes" id="UP000655523"/>
    </source>
</evidence>
<dbReference type="GO" id="GO:0003677">
    <property type="term" value="F:DNA binding"/>
    <property type="evidence" value="ECO:0007669"/>
    <property type="project" value="InterPro"/>
</dbReference>
<evidence type="ECO:0000259" key="2">
    <source>
        <dbReference type="Pfam" id="PF09722"/>
    </source>
</evidence>
<sequence>MDTEVEEAAPRLRSAKRSKAGHAHQVAQKAVGRGTTSKPATGVFISHSAAHSGVLKDLTHFAEVYAAEPSVRIVTIKHGVRADAFNRIARSMDRSKEQLGKTLGLSVTTVDRKAKAGEPLSAEQSERLVGIARLIGQVQTMVEQSGNPEGFDAARWLGRWLDEPLPALGGERPADLMDTAEGRGLVSNLLAMAQSGAYA</sequence>
<dbReference type="Proteomes" id="UP000655523">
    <property type="component" value="Unassembled WGS sequence"/>
</dbReference>
<dbReference type="InterPro" id="IPR011979">
    <property type="entry name" value="Antitox_Xre"/>
</dbReference>
<organism evidence="4 5">
    <name type="scientific">Paraburkholderia elongata</name>
    <dbReference type="NCBI Taxonomy" id="2675747"/>
    <lineage>
        <taxon>Bacteria</taxon>
        <taxon>Pseudomonadati</taxon>
        <taxon>Pseudomonadota</taxon>
        <taxon>Betaproteobacteria</taxon>
        <taxon>Burkholderiales</taxon>
        <taxon>Burkholderiaceae</taxon>
        <taxon>Paraburkholderia</taxon>
    </lineage>
</organism>
<feature type="domain" description="Antitoxin Xre/MbcA/ParS-like toxin-binding" evidence="2">
    <location>
        <begin position="152"/>
        <end position="195"/>
    </location>
</feature>
<dbReference type="InterPro" id="IPR046847">
    <property type="entry name" value="Xre-like_HTH"/>
</dbReference>
<proteinExistence type="predicted"/>
<evidence type="ECO:0000313" key="4">
    <source>
        <dbReference type="EMBL" id="NPT62334.1"/>
    </source>
</evidence>
<dbReference type="AlphaFoldDB" id="A0A972P1B2"/>
<keyword evidence="5" id="KW-1185">Reference proteome</keyword>
<feature type="region of interest" description="Disordered" evidence="1">
    <location>
        <begin position="1"/>
        <end position="36"/>
    </location>
</feature>
<dbReference type="Pfam" id="PF20432">
    <property type="entry name" value="Xre-like-HTH"/>
    <property type="match status" value="1"/>
</dbReference>
<accession>A0A972P1B2</accession>
<evidence type="ECO:0000256" key="1">
    <source>
        <dbReference type="SAM" id="MobiDB-lite"/>
    </source>
</evidence>
<dbReference type="InterPro" id="IPR024467">
    <property type="entry name" value="Xre/MbcA/ParS-like_toxin-bd"/>
</dbReference>
<feature type="domain" description="Antitoxin Xre-like helix-turn-helix" evidence="3">
    <location>
        <begin position="74"/>
        <end position="133"/>
    </location>
</feature>
<evidence type="ECO:0000259" key="3">
    <source>
        <dbReference type="Pfam" id="PF20432"/>
    </source>
</evidence>
<name>A0A972P1B2_9BURK</name>
<comment type="caution">
    <text evidence="4">The sequence shown here is derived from an EMBL/GenBank/DDBJ whole genome shotgun (WGS) entry which is preliminary data.</text>
</comment>
<feature type="compositionally biased region" description="Basic residues" evidence="1">
    <location>
        <begin position="13"/>
        <end position="22"/>
    </location>
</feature>
<dbReference type="Pfam" id="PF09722">
    <property type="entry name" value="Xre_MbcA_ParS_C"/>
    <property type="match status" value="1"/>
</dbReference>